<dbReference type="Proteomes" id="UP000232453">
    <property type="component" value="Unassembled WGS sequence"/>
</dbReference>
<feature type="domain" description="Purine catabolism PurC-like" evidence="1">
    <location>
        <begin position="17"/>
        <end position="120"/>
    </location>
</feature>
<dbReference type="AlphaFoldDB" id="A0AA44UKX8"/>
<accession>A0AA44UKX8</accession>
<dbReference type="PANTHER" id="PTHR33744:SF1">
    <property type="entry name" value="DNA-BINDING TRANSCRIPTIONAL ACTIVATOR ADER"/>
    <property type="match status" value="1"/>
</dbReference>
<dbReference type="Gene3D" id="1.10.10.2840">
    <property type="entry name" value="PucR C-terminal helix-turn-helix domain"/>
    <property type="match status" value="1"/>
</dbReference>
<dbReference type="RefSeq" id="WP_100877760.1">
    <property type="nucleotide sequence ID" value="NZ_JBICSI010000002.1"/>
</dbReference>
<dbReference type="InterPro" id="IPR012914">
    <property type="entry name" value="PucR_dom"/>
</dbReference>
<dbReference type="PANTHER" id="PTHR33744">
    <property type="entry name" value="CARBOHYDRATE DIACID REGULATOR"/>
    <property type="match status" value="1"/>
</dbReference>
<dbReference type="EMBL" id="PHUJ01000003">
    <property type="protein sequence ID" value="PKB29308.1"/>
    <property type="molecule type" value="Genomic_DNA"/>
</dbReference>
<gene>
    <name evidence="3" type="ORF">ATL51_0938</name>
</gene>
<reference evidence="3 4" key="1">
    <citation type="submission" date="2017-11" db="EMBL/GenBank/DDBJ databases">
        <title>Sequencing the genomes of 1000 actinobacteria strains.</title>
        <authorList>
            <person name="Klenk H.-P."/>
        </authorList>
    </citation>
    <scope>NUCLEOTIDE SEQUENCE [LARGE SCALE GENOMIC DNA]</scope>
    <source>
        <strain evidence="3 4">DSM 44104</strain>
    </source>
</reference>
<protein>
    <submittedName>
        <fullName evidence="3">Purine catabolism regulator</fullName>
    </submittedName>
</protein>
<dbReference type="Pfam" id="PF13556">
    <property type="entry name" value="HTH_30"/>
    <property type="match status" value="1"/>
</dbReference>
<evidence type="ECO:0000313" key="4">
    <source>
        <dbReference type="Proteomes" id="UP000232453"/>
    </source>
</evidence>
<feature type="domain" description="PucR C-terminal helix-turn-helix" evidence="2">
    <location>
        <begin position="438"/>
        <end position="495"/>
    </location>
</feature>
<dbReference type="InterPro" id="IPR042070">
    <property type="entry name" value="PucR_C-HTH_sf"/>
</dbReference>
<evidence type="ECO:0000259" key="1">
    <source>
        <dbReference type="Pfam" id="PF07905"/>
    </source>
</evidence>
<dbReference type="InterPro" id="IPR051448">
    <property type="entry name" value="CdaR-like_regulators"/>
</dbReference>
<sequence length="500" mass="52224">MALTLRTLCASRSLGLRLACPSADQDRPLTWVHSSELSDPTPYLDGDELLLTTGLGPAPDPAGYVDRLVAHGLAGLGFGCGLGHDDLLPALREACARAGLALLEIPERTPFLALTKAVAEARAADRYAEVVRTDEAQRALTAAALGEDDPDTGTARVLDRLTDRLGAWALISGADGRVRRSAPAGAARRAVLLRAEIDRVRDHPGPSSVTVAVGDGQVVLQPVRLIGPAVLVVGRDRRFTPVDRQLIGSAVSVLTLAHARSAAAGRAERRVRTAVLRALASLPGCGAEDVLAETWGPLPGGDLVAVALGGRATGAPPAVLLDALERAPGVAFHAELDGQVAALVGAGSVPAVLEVAGRVRGVRAGVSTPAPVGELGRALREAGRALDAAERRDRAVLRFADLAGSGLASLVRPEDATAFADAVLAPLVRHDTERRGDLVASLREWLAHHGQWDPAASRLGVHRHTLRARITRAAALLERDLDSPGVRAELWFALHTTDPA</sequence>
<proteinExistence type="predicted"/>
<dbReference type="Pfam" id="PF07905">
    <property type="entry name" value="PucR"/>
    <property type="match status" value="1"/>
</dbReference>
<name>A0AA44UKX8_PSEA5</name>
<dbReference type="InterPro" id="IPR025736">
    <property type="entry name" value="PucR_C-HTH_dom"/>
</dbReference>
<evidence type="ECO:0000313" key="3">
    <source>
        <dbReference type="EMBL" id="PKB29308.1"/>
    </source>
</evidence>
<organism evidence="3 4">
    <name type="scientific">Pseudonocardia alni</name>
    <name type="common">Amycolata alni</name>
    <dbReference type="NCBI Taxonomy" id="33907"/>
    <lineage>
        <taxon>Bacteria</taxon>
        <taxon>Bacillati</taxon>
        <taxon>Actinomycetota</taxon>
        <taxon>Actinomycetes</taxon>
        <taxon>Pseudonocardiales</taxon>
        <taxon>Pseudonocardiaceae</taxon>
        <taxon>Pseudonocardia</taxon>
    </lineage>
</organism>
<comment type="caution">
    <text evidence="3">The sequence shown here is derived from an EMBL/GenBank/DDBJ whole genome shotgun (WGS) entry which is preliminary data.</text>
</comment>
<evidence type="ECO:0000259" key="2">
    <source>
        <dbReference type="Pfam" id="PF13556"/>
    </source>
</evidence>